<comment type="caution">
    <text evidence="3">The sequence shown here is derived from an EMBL/GenBank/DDBJ whole genome shotgun (WGS) entry which is preliminary data.</text>
</comment>
<evidence type="ECO:0000256" key="1">
    <source>
        <dbReference type="SAM" id="MobiDB-lite"/>
    </source>
</evidence>
<feature type="compositionally biased region" description="Polar residues" evidence="1">
    <location>
        <begin position="699"/>
        <end position="714"/>
    </location>
</feature>
<feature type="region of interest" description="Disordered" evidence="1">
    <location>
        <begin position="482"/>
        <end position="551"/>
    </location>
</feature>
<keyword evidence="2" id="KW-0732">Signal</keyword>
<feature type="compositionally biased region" description="Low complexity" evidence="1">
    <location>
        <begin position="650"/>
        <end position="660"/>
    </location>
</feature>
<keyword evidence="4" id="KW-1185">Reference proteome</keyword>
<sequence length="1674" mass="163318">MRPFILSSLLYARFALSQTGAHRGSISTSSSSGNVPGSTTVPSNATITSGVCTGCLLEALNPYTIPDPTTFKDSNSTTVITTATVIRSTTFFDPPTPVPYEVHYYTETVHSTKVIPGNFSTLSTSVYTFSGVPLTWPTQYVLYSTFATADKCAASPTQVSIPEATDLARLIYPVINGSALPLELVQYLETFPEFDGVDLTNCSSLALSVEHLARRQFGRVPFPFGPRADALPLFRRGINSTTTAESQPSPVPADNLQQRPPNHIVTGVSSSIRSTASRSSTSSTSSSISTSSSTSSSISPLNFKQSGLSTGVSSAASSSSSSSRSSSSSLSVAPLSLKPSILSTEISSVSISSASSLSSLSSTINSTSESSHSQPSNVVSRPSHIPISRTFASSLSVHIQTDRRSRPHLPLSTASPASVGTGTMPHPPLSTGYESPHNRTEPGHPHKPHKPDHPHRFNATGEHHHHNGTNCRPCTAFFSQPEPAEATSAETSTSIGPVGGIGTGPDHNKPPKVGHGNGGTGDNGSGSDNGNNGSGSEASTEINTQPAPASAPPIYKTSVAVLTQVTSDASTTVKAPGTVSHPAPVVIPTHNNQPGNPADSPAKNPNAGGGSGAAGGGQAQQVPASESSNTNAGSNVVGGLVPIIQSAAKETATVAAAPPKDGGSGSPGGSNGGQQGAKGGHGNGGGNGGEQQSTGPEHGSTSSSGPENTNPQSDHGSGSGPSESNNHGGSGNVHNGGSGGSGGQPEGTKGGPGSSGGNGEPAGSSGGHANSGNGDGNDAGSGIGNAVAGVVGAKPSNNAGNSAPAQTVNIGGTPVAVHALPTSGGNAGSGSGHGPASNGASNEVFGGSISNGGPHGNNVGGSPGSTPEGSSANPGNGVVIGGQTIQPGQATTINNVPVSVGPSGSALVVGGSSTVNLQGGAGAPQTVNVGGSPLPVHVAPTPVPGSSGQGVVIGGQTLQPGQTGSVNGVPVVVGSGGSSLVVGGTSTIGLQAPPSSLNIGGKPVAVTPAPASDSGSIGQGVVIGGQTIQAGHTGTINGVPVVVGNGGSSLIVGGTSTVGLQGFPSSVKVGGSPVAITPAPNAPAANGNSGVVIGSQTVQPGQVATINGQQVSVGSSGSSLVIGGTRTVGLQSSPTSVDIGGSSVPISNPANSGSGNGVDIGGQTVGLGQTADINGVPVSVGNDGSSIVIGGTRTVGLQESPKTINIGGTPIAVNSGITPSPNAGGLVVGGKTLTPGEVTTINGQQVSVGSDGSDLVIGGTRTVHIQQPTGAPTLQVGSSTITAKQNGEFVFGDKTLSPGGPAITVSGTQLSLAPSGGIVVINGKTSTLAGSFTTPTNAPVLTVGGKPFTASVSGGSTQFVLPHHQTLTPGGVVTVSGTTISLPATGAGSVVVLNGHTSTLGVSAPFVTNAPVITAGGHQFTATVSAGTTEFEFDNDQTLTPGGAVTVSGTRFSLPATGGSIVTVNDKTSTLGQAFVTPAAVLTVNGHEITASVEGTHTEFDIGPGTTLTRGGVLTISGTTYSFPATGAGSVIVVNGHISTLGTALITAAPALTIGSRTYQPTISGSSTYYVINGKTLTPGGNVTIHGTGISLGNSESYLVIGDKTSTIKGPASASTTPTTTSGLGGAINSGLSGPDAGASATTSKHSAGTRIALDRIGFIKLLSFVMASYLFFV</sequence>
<evidence type="ECO:0000256" key="2">
    <source>
        <dbReference type="SAM" id="SignalP"/>
    </source>
</evidence>
<feature type="compositionally biased region" description="Low complexity" evidence="1">
    <location>
        <begin position="525"/>
        <end position="536"/>
    </location>
</feature>
<feature type="compositionally biased region" description="Low complexity" evidence="1">
    <location>
        <begin position="269"/>
        <end position="299"/>
    </location>
</feature>
<feature type="compositionally biased region" description="Polar residues" evidence="1">
    <location>
        <begin position="537"/>
        <end position="547"/>
    </location>
</feature>
<evidence type="ECO:0000313" key="3">
    <source>
        <dbReference type="EMBL" id="KAF2095270.1"/>
    </source>
</evidence>
<feature type="compositionally biased region" description="Gly residues" evidence="1">
    <location>
        <begin position="773"/>
        <end position="782"/>
    </location>
</feature>
<feature type="compositionally biased region" description="Gly residues" evidence="1">
    <location>
        <begin position="515"/>
        <end position="524"/>
    </location>
</feature>
<dbReference type="Proteomes" id="UP000799772">
    <property type="component" value="Unassembled WGS sequence"/>
</dbReference>
<feature type="compositionally biased region" description="Low complexity" evidence="1">
    <location>
        <begin position="361"/>
        <end position="373"/>
    </location>
</feature>
<feature type="compositionally biased region" description="Gly residues" evidence="1">
    <location>
        <begin position="849"/>
        <end position="863"/>
    </location>
</feature>
<accession>A0A9P4I5C1</accession>
<feature type="region of interest" description="Disordered" evidence="1">
    <location>
        <begin position="650"/>
        <end position="782"/>
    </location>
</feature>
<evidence type="ECO:0000313" key="4">
    <source>
        <dbReference type="Proteomes" id="UP000799772"/>
    </source>
</evidence>
<proteinExistence type="predicted"/>
<feature type="compositionally biased region" description="Low complexity" evidence="1">
    <location>
        <begin position="306"/>
        <end position="331"/>
    </location>
</feature>
<feature type="signal peptide" evidence="2">
    <location>
        <begin position="1"/>
        <end position="17"/>
    </location>
</feature>
<feature type="region of interest" description="Disordered" evidence="1">
    <location>
        <begin position="397"/>
        <end position="468"/>
    </location>
</feature>
<feature type="compositionally biased region" description="Gly residues" evidence="1">
    <location>
        <begin position="662"/>
        <end position="689"/>
    </location>
</feature>
<feature type="region of interest" description="Disordered" evidence="1">
    <location>
        <begin position="361"/>
        <end position="383"/>
    </location>
</feature>
<dbReference type="EMBL" id="ML978132">
    <property type="protein sequence ID" value="KAF2095270.1"/>
    <property type="molecule type" value="Genomic_DNA"/>
</dbReference>
<feature type="compositionally biased region" description="Polar residues" evidence="1">
    <location>
        <begin position="412"/>
        <end position="421"/>
    </location>
</feature>
<dbReference type="OrthoDB" id="3944128at2759"/>
<feature type="compositionally biased region" description="Polar residues" evidence="1">
    <location>
        <begin position="622"/>
        <end position="634"/>
    </location>
</feature>
<feature type="chain" id="PRO_5040443728" evidence="2">
    <location>
        <begin position="18"/>
        <end position="1674"/>
    </location>
</feature>
<feature type="compositionally biased region" description="Gly residues" evidence="1">
    <location>
        <begin position="607"/>
        <end position="618"/>
    </location>
</feature>
<feature type="region of interest" description="Disordered" evidence="1">
    <location>
        <begin position="241"/>
        <end position="331"/>
    </location>
</feature>
<name>A0A9P4I5C1_9PEZI</name>
<organism evidence="3 4">
    <name type="scientific">Rhizodiscina lignyota</name>
    <dbReference type="NCBI Taxonomy" id="1504668"/>
    <lineage>
        <taxon>Eukaryota</taxon>
        <taxon>Fungi</taxon>
        <taxon>Dikarya</taxon>
        <taxon>Ascomycota</taxon>
        <taxon>Pezizomycotina</taxon>
        <taxon>Dothideomycetes</taxon>
        <taxon>Pleosporomycetidae</taxon>
        <taxon>Aulographales</taxon>
        <taxon>Rhizodiscinaceae</taxon>
        <taxon>Rhizodiscina</taxon>
    </lineage>
</organism>
<gene>
    <name evidence="3" type="ORF">NA57DRAFT_60005</name>
</gene>
<reference evidence="3" key="1">
    <citation type="journal article" date="2020" name="Stud. Mycol.">
        <title>101 Dothideomycetes genomes: a test case for predicting lifestyles and emergence of pathogens.</title>
        <authorList>
            <person name="Haridas S."/>
            <person name="Albert R."/>
            <person name="Binder M."/>
            <person name="Bloem J."/>
            <person name="Labutti K."/>
            <person name="Salamov A."/>
            <person name="Andreopoulos B."/>
            <person name="Baker S."/>
            <person name="Barry K."/>
            <person name="Bills G."/>
            <person name="Bluhm B."/>
            <person name="Cannon C."/>
            <person name="Castanera R."/>
            <person name="Culley D."/>
            <person name="Daum C."/>
            <person name="Ezra D."/>
            <person name="Gonzalez J."/>
            <person name="Henrissat B."/>
            <person name="Kuo A."/>
            <person name="Liang C."/>
            <person name="Lipzen A."/>
            <person name="Lutzoni F."/>
            <person name="Magnuson J."/>
            <person name="Mondo S."/>
            <person name="Nolan M."/>
            <person name="Ohm R."/>
            <person name="Pangilinan J."/>
            <person name="Park H.-J."/>
            <person name="Ramirez L."/>
            <person name="Alfaro M."/>
            <person name="Sun H."/>
            <person name="Tritt A."/>
            <person name="Yoshinaga Y."/>
            <person name="Zwiers L.-H."/>
            <person name="Turgeon B."/>
            <person name="Goodwin S."/>
            <person name="Spatafora J."/>
            <person name="Crous P."/>
            <person name="Grigoriev I."/>
        </authorList>
    </citation>
    <scope>NUCLEOTIDE SEQUENCE</scope>
    <source>
        <strain evidence="3">CBS 133067</strain>
    </source>
</reference>
<feature type="region of interest" description="Disordered" evidence="1">
    <location>
        <begin position="815"/>
        <end position="883"/>
    </location>
</feature>
<feature type="region of interest" description="Disordered" evidence="1">
    <location>
        <begin position="570"/>
        <end position="636"/>
    </location>
</feature>
<protein>
    <submittedName>
        <fullName evidence="3">Uncharacterized protein</fullName>
    </submittedName>
</protein>
<feature type="compositionally biased region" description="Gly residues" evidence="1">
    <location>
        <begin position="728"/>
        <end position="766"/>
    </location>
</feature>